<dbReference type="GO" id="GO:0009253">
    <property type="term" value="P:peptidoglycan catabolic process"/>
    <property type="evidence" value="ECO:0007669"/>
    <property type="project" value="InterPro"/>
</dbReference>
<protein>
    <submittedName>
        <fullName evidence="5">Glycoside hydrolase family 25</fullName>
    </submittedName>
</protein>
<dbReference type="PANTHER" id="PTHR34135">
    <property type="entry name" value="LYSOZYME"/>
    <property type="match status" value="1"/>
</dbReference>
<evidence type="ECO:0000256" key="1">
    <source>
        <dbReference type="ARBA" id="ARBA00010646"/>
    </source>
</evidence>
<dbReference type="SUPFAM" id="SSF51445">
    <property type="entry name" value="(Trans)glycosidases"/>
    <property type="match status" value="1"/>
</dbReference>
<accession>E4T3T5</accession>
<dbReference type="Pfam" id="PF01183">
    <property type="entry name" value="Glyco_hydro_25"/>
    <property type="match status" value="1"/>
</dbReference>
<dbReference type="KEGG" id="ppn:Palpr_1232"/>
<dbReference type="GO" id="GO:0016052">
    <property type="term" value="P:carbohydrate catabolic process"/>
    <property type="evidence" value="ECO:0007669"/>
    <property type="project" value="TreeGrafter"/>
</dbReference>
<dbReference type="PANTHER" id="PTHR34135:SF2">
    <property type="entry name" value="LYSOZYME"/>
    <property type="match status" value="1"/>
</dbReference>
<dbReference type="HOGENOM" id="CLU_044973_6_2_10"/>
<dbReference type="InterPro" id="IPR002053">
    <property type="entry name" value="Glyco_hydro_25"/>
</dbReference>
<evidence type="ECO:0000313" key="6">
    <source>
        <dbReference type="Proteomes" id="UP000008718"/>
    </source>
</evidence>
<keyword evidence="3" id="KW-0326">Glycosidase</keyword>
<sequence>MSSAFSSKFHIFVVTKLRSLELQYNIFVCVIKATKNLSMKSKYIIILVLLVGLVILAVIEYRKYISPKGINIDKNKYPITGIDISKHTGIINWEHIKKQKISFVYIKATEGQDYIDPNYYINLARARKANIKVGEYHFFRFNKSGKVQAQNFLSHALHDPEELTPVVDIEEWGNLPIYKSDAEIKKQIRLFLIEVQSVIHRKMIIYTNMDSYNRYIKGSFTQHPIWICSFSKSPKLPDNRNWLFWQHAHNGKLNGIKGDVDMNTFNGSELEWKAYLETLK</sequence>
<evidence type="ECO:0000256" key="3">
    <source>
        <dbReference type="ARBA" id="ARBA00023295"/>
    </source>
</evidence>
<dbReference type="STRING" id="694427.Palpr_1232"/>
<keyword evidence="4" id="KW-0812">Transmembrane</keyword>
<name>E4T3T5_PALPW</name>
<keyword evidence="2 5" id="KW-0378">Hydrolase</keyword>
<comment type="similarity">
    <text evidence="1">Belongs to the glycosyl hydrolase 25 family.</text>
</comment>
<dbReference type="EMBL" id="CP002345">
    <property type="protein sequence ID" value="ADQ79379.1"/>
    <property type="molecule type" value="Genomic_DNA"/>
</dbReference>
<dbReference type="InterPro" id="IPR017853">
    <property type="entry name" value="GH"/>
</dbReference>
<dbReference type="SMART" id="SM00641">
    <property type="entry name" value="Glyco_25"/>
    <property type="match status" value="1"/>
</dbReference>
<dbReference type="GO" id="GO:0016998">
    <property type="term" value="P:cell wall macromolecule catabolic process"/>
    <property type="evidence" value="ECO:0007669"/>
    <property type="project" value="InterPro"/>
</dbReference>
<keyword evidence="4" id="KW-0472">Membrane</keyword>
<evidence type="ECO:0000256" key="4">
    <source>
        <dbReference type="SAM" id="Phobius"/>
    </source>
</evidence>
<dbReference type="eggNOG" id="COG3757">
    <property type="taxonomic scope" value="Bacteria"/>
</dbReference>
<dbReference type="AlphaFoldDB" id="E4T3T5"/>
<dbReference type="CAZy" id="GH25">
    <property type="family name" value="Glycoside Hydrolase Family 25"/>
</dbReference>
<organism evidence="5 6">
    <name type="scientific">Paludibacter propionicigenes (strain DSM 17365 / JCM 13257 / WB4)</name>
    <dbReference type="NCBI Taxonomy" id="694427"/>
    <lineage>
        <taxon>Bacteria</taxon>
        <taxon>Pseudomonadati</taxon>
        <taxon>Bacteroidota</taxon>
        <taxon>Bacteroidia</taxon>
        <taxon>Bacteroidales</taxon>
        <taxon>Paludibacteraceae</taxon>
        <taxon>Paludibacter</taxon>
    </lineage>
</organism>
<keyword evidence="4" id="KW-1133">Transmembrane helix</keyword>
<dbReference type="Proteomes" id="UP000008718">
    <property type="component" value="Chromosome"/>
</dbReference>
<reference evidence="5 6" key="2">
    <citation type="journal article" date="2011" name="Stand. Genomic Sci.">
        <title>Complete genome sequence of Paludibacter propionicigenes type strain (WB4).</title>
        <authorList>
            <person name="Gronow S."/>
            <person name="Munk C."/>
            <person name="Lapidus A."/>
            <person name="Nolan M."/>
            <person name="Lucas S."/>
            <person name="Hammon N."/>
            <person name="Deshpande S."/>
            <person name="Cheng J.F."/>
            <person name="Tapia R."/>
            <person name="Han C."/>
            <person name="Goodwin L."/>
            <person name="Pitluck S."/>
            <person name="Liolios K."/>
            <person name="Ivanova N."/>
            <person name="Mavromatis K."/>
            <person name="Mikhailova N."/>
            <person name="Pati A."/>
            <person name="Chen A."/>
            <person name="Palaniappan K."/>
            <person name="Land M."/>
            <person name="Hauser L."/>
            <person name="Chang Y.J."/>
            <person name="Jeffries C.D."/>
            <person name="Brambilla E."/>
            <person name="Rohde M."/>
            <person name="Goker M."/>
            <person name="Detter J.C."/>
            <person name="Woyke T."/>
            <person name="Bristow J."/>
            <person name="Eisen J.A."/>
            <person name="Markowitz V."/>
            <person name="Hugenholtz P."/>
            <person name="Kyrpides N.C."/>
            <person name="Klenk H.P."/>
        </authorList>
    </citation>
    <scope>NUCLEOTIDE SEQUENCE [LARGE SCALE GENOMIC DNA]</scope>
    <source>
        <strain evidence="6">DSM 17365 / JCM 13257 / WB4</strain>
    </source>
</reference>
<dbReference type="PROSITE" id="PS51904">
    <property type="entry name" value="GLYCOSYL_HYDROL_F25_2"/>
    <property type="match status" value="1"/>
</dbReference>
<proteinExistence type="inferred from homology"/>
<evidence type="ECO:0000313" key="5">
    <source>
        <dbReference type="EMBL" id="ADQ79379.1"/>
    </source>
</evidence>
<dbReference type="Gene3D" id="3.20.20.80">
    <property type="entry name" value="Glycosidases"/>
    <property type="match status" value="1"/>
</dbReference>
<dbReference type="GO" id="GO:0003796">
    <property type="term" value="F:lysozyme activity"/>
    <property type="evidence" value="ECO:0007669"/>
    <property type="project" value="InterPro"/>
</dbReference>
<evidence type="ECO:0000256" key="2">
    <source>
        <dbReference type="ARBA" id="ARBA00022801"/>
    </source>
</evidence>
<gene>
    <name evidence="5" type="ordered locus">Palpr_1232</name>
</gene>
<keyword evidence="6" id="KW-1185">Reference proteome</keyword>
<reference key="1">
    <citation type="submission" date="2010-11" db="EMBL/GenBank/DDBJ databases">
        <title>The complete genome of Paludibacter propionicigenes DSM 17365.</title>
        <authorList>
            <consortium name="US DOE Joint Genome Institute (JGI-PGF)"/>
            <person name="Lucas S."/>
            <person name="Copeland A."/>
            <person name="Lapidus A."/>
            <person name="Bruce D."/>
            <person name="Goodwin L."/>
            <person name="Pitluck S."/>
            <person name="Kyrpides N."/>
            <person name="Mavromatis K."/>
            <person name="Ivanova N."/>
            <person name="Munk A.C."/>
            <person name="Brettin T."/>
            <person name="Detter J.C."/>
            <person name="Han C."/>
            <person name="Tapia R."/>
            <person name="Land M."/>
            <person name="Hauser L."/>
            <person name="Markowitz V."/>
            <person name="Cheng J.-F."/>
            <person name="Hugenholtz P."/>
            <person name="Woyke T."/>
            <person name="Wu D."/>
            <person name="Gronow S."/>
            <person name="Wellnitz S."/>
            <person name="Brambilla E."/>
            <person name="Klenk H.-P."/>
            <person name="Eisen J.A."/>
        </authorList>
    </citation>
    <scope>NUCLEOTIDE SEQUENCE</scope>
    <source>
        <strain>WB4</strain>
    </source>
</reference>
<dbReference type="InterPro" id="IPR018077">
    <property type="entry name" value="Glyco_hydro_fam25_subgr"/>
</dbReference>
<feature type="transmembrane region" description="Helical" evidence="4">
    <location>
        <begin position="43"/>
        <end position="61"/>
    </location>
</feature>